<feature type="non-terminal residue" evidence="1">
    <location>
        <position position="118"/>
    </location>
</feature>
<dbReference type="Proteomes" id="UP000814033">
    <property type="component" value="Unassembled WGS sequence"/>
</dbReference>
<reference evidence="1" key="2">
    <citation type="journal article" date="2022" name="New Phytol.">
        <title>Evolutionary transition to the ectomycorrhizal habit in the genomes of a hyperdiverse lineage of mushroom-forming fungi.</title>
        <authorList>
            <person name="Looney B."/>
            <person name="Miyauchi S."/>
            <person name="Morin E."/>
            <person name="Drula E."/>
            <person name="Courty P.E."/>
            <person name="Kohler A."/>
            <person name="Kuo A."/>
            <person name="LaButti K."/>
            <person name="Pangilinan J."/>
            <person name="Lipzen A."/>
            <person name="Riley R."/>
            <person name="Andreopoulos W."/>
            <person name="He G."/>
            <person name="Johnson J."/>
            <person name="Nolan M."/>
            <person name="Tritt A."/>
            <person name="Barry K.W."/>
            <person name="Grigoriev I.V."/>
            <person name="Nagy L.G."/>
            <person name="Hibbett D."/>
            <person name="Henrissat B."/>
            <person name="Matheny P.B."/>
            <person name="Labbe J."/>
            <person name="Martin F.M."/>
        </authorList>
    </citation>
    <scope>NUCLEOTIDE SEQUENCE</scope>
    <source>
        <strain evidence="1">FP105234-sp</strain>
    </source>
</reference>
<evidence type="ECO:0000313" key="1">
    <source>
        <dbReference type="EMBL" id="KAI0038342.1"/>
    </source>
</evidence>
<name>A0ACB8R370_9AGAM</name>
<sequence>MPSQVQLWDIRGVPSASLSWGAVRGNRRHECPHCHILLLTGESPGFCCGPKGSHLDDTPPLPPLPPAFEDLLNHPHISSISRKLNLIFSFASLETTHAFPSIAGPQGFLAIQGKVYHR</sequence>
<evidence type="ECO:0000313" key="2">
    <source>
        <dbReference type="Proteomes" id="UP000814033"/>
    </source>
</evidence>
<organism evidence="1 2">
    <name type="scientific">Auriscalpium vulgare</name>
    <dbReference type="NCBI Taxonomy" id="40419"/>
    <lineage>
        <taxon>Eukaryota</taxon>
        <taxon>Fungi</taxon>
        <taxon>Dikarya</taxon>
        <taxon>Basidiomycota</taxon>
        <taxon>Agaricomycotina</taxon>
        <taxon>Agaricomycetes</taxon>
        <taxon>Russulales</taxon>
        <taxon>Auriscalpiaceae</taxon>
        <taxon>Auriscalpium</taxon>
    </lineage>
</organism>
<reference evidence="1" key="1">
    <citation type="submission" date="2021-02" db="EMBL/GenBank/DDBJ databases">
        <authorList>
            <consortium name="DOE Joint Genome Institute"/>
            <person name="Ahrendt S."/>
            <person name="Looney B.P."/>
            <person name="Miyauchi S."/>
            <person name="Morin E."/>
            <person name="Drula E."/>
            <person name="Courty P.E."/>
            <person name="Chicoki N."/>
            <person name="Fauchery L."/>
            <person name="Kohler A."/>
            <person name="Kuo A."/>
            <person name="Labutti K."/>
            <person name="Pangilinan J."/>
            <person name="Lipzen A."/>
            <person name="Riley R."/>
            <person name="Andreopoulos W."/>
            <person name="He G."/>
            <person name="Johnson J."/>
            <person name="Barry K.W."/>
            <person name="Grigoriev I.V."/>
            <person name="Nagy L."/>
            <person name="Hibbett D."/>
            <person name="Henrissat B."/>
            <person name="Matheny P.B."/>
            <person name="Labbe J."/>
            <person name="Martin F."/>
        </authorList>
    </citation>
    <scope>NUCLEOTIDE SEQUENCE</scope>
    <source>
        <strain evidence="1">FP105234-sp</strain>
    </source>
</reference>
<keyword evidence="2" id="KW-1185">Reference proteome</keyword>
<accession>A0ACB8R370</accession>
<dbReference type="EMBL" id="MU276525">
    <property type="protein sequence ID" value="KAI0038342.1"/>
    <property type="molecule type" value="Genomic_DNA"/>
</dbReference>
<gene>
    <name evidence="1" type="ORF">FA95DRAFT_1461741</name>
</gene>
<comment type="caution">
    <text evidence="1">The sequence shown here is derived from an EMBL/GenBank/DDBJ whole genome shotgun (WGS) entry which is preliminary data.</text>
</comment>
<proteinExistence type="predicted"/>
<protein>
    <submittedName>
        <fullName evidence="1">Uncharacterized protein</fullName>
    </submittedName>
</protein>